<proteinExistence type="inferred from homology"/>
<dbReference type="NCBIfam" id="TIGR00726">
    <property type="entry name" value="peptidoglycan editing factor PgeF"/>
    <property type="match status" value="1"/>
</dbReference>
<dbReference type="InterPro" id="IPR011324">
    <property type="entry name" value="Cytotoxic_necrot_fac-like_cat"/>
</dbReference>
<comment type="function">
    <text evidence="2">Purine nucleoside enzyme that catalyzes the phosphorolysis of adenosine and inosine nucleosides, yielding D-ribose 1-phosphate and the respective free bases, adenine and hypoxanthine. Also catalyzes the phosphorolysis of S-methyl-5'-thioadenosine into adenine and S-methyl-5-thio-alpha-D-ribose 1-phosphate. Also has adenosine deaminase activity.</text>
</comment>
<comment type="catalytic activity">
    <reaction evidence="8">
        <text>adenosine + H2O + H(+) = inosine + NH4(+)</text>
        <dbReference type="Rhea" id="RHEA:24408"/>
        <dbReference type="ChEBI" id="CHEBI:15377"/>
        <dbReference type="ChEBI" id="CHEBI:15378"/>
        <dbReference type="ChEBI" id="CHEBI:16335"/>
        <dbReference type="ChEBI" id="CHEBI:17596"/>
        <dbReference type="ChEBI" id="CHEBI:28938"/>
        <dbReference type="EC" id="3.5.4.4"/>
    </reaction>
    <physiologicalReaction direction="left-to-right" evidence="8">
        <dbReference type="Rhea" id="RHEA:24409"/>
    </physiologicalReaction>
</comment>
<comment type="caution">
    <text evidence="12">The sequence shown here is derived from an EMBL/GenBank/DDBJ whole genome shotgun (WGS) entry which is preliminary data.</text>
</comment>
<protein>
    <recommendedName>
        <fullName evidence="11">Purine nucleoside phosphorylase</fullName>
    </recommendedName>
</protein>
<evidence type="ECO:0000313" key="12">
    <source>
        <dbReference type="EMBL" id="MBC5737035.1"/>
    </source>
</evidence>
<sequence>MEFKETTVNGVTYSHVPELGAAHGFSTRLGGVSEGIFATLNLGANRGDDREKVRENYRRFCAAVGTDADHMVFSSQVHGDVVRVCTAADGGLGLSRMEDYEADGLVTDVPGLCLVVFSADCLPLLLHDPVRRVAAAVHAGWRGTALGIAERAVEKMRDLYGCDPGNIRAAIGPCISKCCFETDEDVPNAMTAALGAGALKFIEMREGAKFRVDLKGLNALRLERAGLDPERIAVSPECTACRSDKYWSHRVTGGERGSQAAVIQL</sequence>
<evidence type="ECO:0000256" key="3">
    <source>
        <dbReference type="ARBA" id="ARBA00007353"/>
    </source>
</evidence>
<dbReference type="GO" id="GO:0016787">
    <property type="term" value="F:hydrolase activity"/>
    <property type="evidence" value="ECO:0007669"/>
    <property type="project" value="UniProtKB-KW"/>
</dbReference>
<dbReference type="SUPFAM" id="SSF64438">
    <property type="entry name" value="CNF1/YfiH-like putative cysteine hydrolases"/>
    <property type="match status" value="1"/>
</dbReference>
<organism evidence="12 13">
    <name type="scientific">Lawsonibacter faecis</name>
    <dbReference type="NCBI Taxonomy" id="2763052"/>
    <lineage>
        <taxon>Bacteria</taxon>
        <taxon>Bacillati</taxon>
        <taxon>Bacillota</taxon>
        <taxon>Clostridia</taxon>
        <taxon>Eubacteriales</taxon>
        <taxon>Oscillospiraceae</taxon>
        <taxon>Lawsonibacter</taxon>
    </lineage>
</organism>
<dbReference type="PANTHER" id="PTHR30616">
    <property type="entry name" value="UNCHARACTERIZED PROTEIN YFIH"/>
    <property type="match status" value="1"/>
</dbReference>
<evidence type="ECO:0000256" key="7">
    <source>
        <dbReference type="ARBA" id="ARBA00022833"/>
    </source>
</evidence>
<keyword evidence="6" id="KW-0378">Hydrolase</keyword>
<evidence type="ECO:0000256" key="5">
    <source>
        <dbReference type="ARBA" id="ARBA00022723"/>
    </source>
</evidence>
<reference evidence="12" key="1">
    <citation type="submission" date="2020-08" db="EMBL/GenBank/DDBJ databases">
        <title>Genome public.</title>
        <authorList>
            <person name="Liu C."/>
            <person name="Sun Q."/>
        </authorList>
    </citation>
    <scope>NUCLEOTIDE SEQUENCE</scope>
    <source>
        <strain evidence="12">NSJ-52</strain>
    </source>
</reference>
<dbReference type="InterPro" id="IPR003730">
    <property type="entry name" value="Cu_polyphenol_OxRdtase"/>
</dbReference>
<evidence type="ECO:0000256" key="4">
    <source>
        <dbReference type="ARBA" id="ARBA00022679"/>
    </source>
</evidence>
<gene>
    <name evidence="12" type="primary">pgeF</name>
    <name evidence="12" type="ORF">H8S62_08420</name>
</gene>
<keyword evidence="4" id="KW-0808">Transferase</keyword>
<dbReference type="RefSeq" id="WP_155147489.1">
    <property type="nucleotide sequence ID" value="NZ_JACOPQ010000005.1"/>
</dbReference>
<accession>A0A8J6JLI9</accession>
<evidence type="ECO:0000256" key="11">
    <source>
        <dbReference type="RuleBase" id="RU361274"/>
    </source>
</evidence>
<dbReference type="Pfam" id="PF02578">
    <property type="entry name" value="Cu-oxidase_4"/>
    <property type="match status" value="1"/>
</dbReference>
<dbReference type="GO" id="GO:0017061">
    <property type="term" value="F:S-methyl-5-thioadenosine phosphorylase activity"/>
    <property type="evidence" value="ECO:0007669"/>
    <property type="project" value="UniProtKB-EC"/>
</dbReference>
<dbReference type="AlphaFoldDB" id="A0A8J6JLI9"/>
<evidence type="ECO:0000313" key="13">
    <source>
        <dbReference type="Proteomes" id="UP000607645"/>
    </source>
</evidence>
<comment type="catalytic activity">
    <reaction evidence="9">
        <text>adenosine + phosphate = alpha-D-ribose 1-phosphate + adenine</text>
        <dbReference type="Rhea" id="RHEA:27642"/>
        <dbReference type="ChEBI" id="CHEBI:16335"/>
        <dbReference type="ChEBI" id="CHEBI:16708"/>
        <dbReference type="ChEBI" id="CHEBI:43474"/>
        <dbReference type="ChEBI" id="CHEBI:57720"/>
        <dbReference type="EC" id="2.4.2.1"/>
    </reaction>
    <physiologicalReaction direction="left-to-right" evidence="9">
        <dbReference type="Rhea" id="RHEA:27643"/>
    </physiologicalReaction>
</comment>
<evidence type="ECO:0000256" key="6">
    <source>
        <dbReference type="ARBA" id="ARBA00022801"/>
    </source>
</evidence>
<dbReference type="CDD" id="cd16833">
    <property type="entry name" value="YfiH"/>
    <property type="match status" value="1"/>
</dbReference>
<evidence type="ECO:0000256" key="9">
    <source>
        <dbReference type="ARBA" id="ARBA00048968"/>
    </source>
</evidence>
<keyword evidence="13" id="KW-1185">Reference proteome</keyword>
<dbReference type="InterPro" id="IPR038371">
    <property type="entry name" value="Cu_polyphenol_OxRdtase_sf"/>
</dbReference>
<evidence type="ECO:0000256" key="10">
    <source>
        <dbReference type="ARBA" id="ARBA00049893"/>
    </source>
</evidence>
<comment type="catalytic activity">
    <reaction evidence="10">
        <text>S-methyl-5'-thioadenosine + phosphate = 5-(methylsulfanyl)-alpha-D-ribose 1-phosphate + adenine</text>
        <dbReference type="Rhea" id="RHEA:11852"/>
        <dbReference type="ChEBI" id="CHEBI:16708"/>
        <dbReference type="ChEBI" id="CHEBI:17509"/>
        <dbReference type="ChEBI" id="CHEBI:43474"/>
        <dbReference type="ChEBI" id="CHEBI:58533"/>
        <dbReference type="EC" id="2.4.2.28"/>
    </reaction>
    <physiologicalReaction direction="left-to-right" evidence="10">
        <dbReference type="Rhea" id="RHEA:11853"/>
    </physiologicalReaction>
</comment>
<evidence type="ECO:0000256" key="1">
    <source>
        <dbReference type="ARBA" id="ARBA00000553"/>
    </source>
</evidence>
<keyword evidence="5" id="KW-0479">Metal-binding</keyword>
<comment type="similarity">
    <text evidence="3 11">Belongs to the purine nucleoside phosphorylase YfiH/LACC1 family.</text>
</comment>
<keyword evidence="7" id="KW-0862">Zinc</keyword>
<dbReference type="GO" id="GO:0005507">
    <property type="term" value="F:copper ion binding"/>
    <property type="evidence" value="ECO:0007669"/>
    <property type="project" value="TreeGrafter"/>
</dbReference>
<dbReference type="PANTHER" id="PTHR30616:SF2">
    <property type="entry name" value="PURINE NUCLEOSIDE PHOSPHORYLASE LACC1"/>
    <property type="match status" value="1"/>
</dbReference>
<dbReference type="Proteomes" id="UP000607645">
    <property type="component" value="Unassembled WGS sequence"/>
</dbReference>
<dbReference type="EMBL" id="JACOPQ010000005">
    <property type="protein sequence ID" value="MBC5737035.1"/>
    <property type="molecule type" value="Genomic_DNA"/>
</dbReference>
<evidence type="ECO:0000256" key="8">
    <source>
        <dbReference type="ARBA" id="ARBA00047989"/>
    </source>
</evidence>
<evidence type="ECO:0000256" key="2">
    <source>
        <dbReference type="ARBA" id="ARBA00003215"/>
    </source>
</evidence>
<name>A0A8J6JLI9_9FIRM</name>
<comment type="catalytic activity">
    <reaction evidence="1">
        <text>inosine + phosphate = alpha-D-ribose 1-phosphate + hypoxanthine</text>
        <dbReference type="Rhea" id="RHEA:27646"/>
        <dbReference type="ChEBI" id="CHEBI:17368"/>
        <dbReference type="ChEBI" id="CHEBI:17596"/>
        <dbReference type="ChEBI" id="CHEBI:43474"/>
        <dbReference type="ChEBI" id="CHEBI:57720"/>
        <dbReference type="EC" id="2.4.2.1"/>
    </reaction>
    <physiologicalReaction direction="left-to-right" evidence="1">
        <dbReference type="Rhea" id="RHEA:27647"/>
    </physiologicalReaction>
</comment>
<dbReference type="Gene3D" id="3.60.140.10">
    <property type="entry name" value="CNF1/YfiH-like putative cysteine hydrolases"/>
    <property type="match status" value="1"/>
</dbReference>